<proteinExistence type="predicted"/>
<dbReference type="SUPFAM" id="SSF48371">
    <property type="entry name" value="ARM repeat"/>
    <property type="match status" value="1"/>
</dbReference>
<dbReference type="SMART" id="SM00567">
    <property type="entry name" value="EZ_HEAT"/>
    <property type="match status" value="2"/>
</dbReference>
<dbReference type="AlphaFoldDB" id="A0A6J7Q7R5"/>
<dbReference type="EMBL" id="CAFBPN010000009">
    <property type="protein sequence ID" value="CAB5012239.1"/>
    <property type="molecule type" value="Genomic_DNA"/>
</dbReference>
<protein>
    <submittedName>
        <fullName evidence="1">Unannotated protein</fullName>
    </submittedName>
</protein>
<dbReference type="Gene3D" id="1.25.10.10">
    <property type="entry name" value="Leucine-rich Repeat Variant"/>
    <property type="match status" value="1"/>
</dbReference>
<dbReference type="EMBL" id="CAFBQU010000010">
    <property type="protein sequence ID" value="CAB5063494.1"/>
    <property type="molecule type" value="Genomic_DNA"/>
</dbReference>
<evidence type="ECO:0000313" key="2">
    <source>
        <dbReference type="EMBL" id="CAB5063494.1"/>
    </source>
</evidence>
<evidence type="ECO:0000313" key="1">
    <source>
        <dbReference type="EMBL" id="CAB5012239.1"/>
    </source>
</evidence>
<reference evidence="1" key="1">
    <citation type="submission" date="2020-05" db="EMBL/GenBank/DDBJ databases">
        <authorList>
            <person name="Chiriac C."/>
            <person name="Salcher M."/>
            <person name="Ghai R."/>
            <person name="Kavagutti S V."/>
        </authorList>
    </citation>
    <scope>NUCLEOTIDE SEQUENCE</scope>
</reference>
<dbReference type="Pfam" id="PF13646">
    <property type="entry name" value="HEAT_2"/>
    <property type="match status" value="1"/>
</dbReference>
<accession>A0A6J7Q7R5</accession>
<dbReference type="InterPro" id="IPR011989">
    <property type="entry name" value="ARM-like"/>
</dbReference>
<name>A0A6J7Q7R5_9ZZZZ</name>
<organism evidence="1">
    <name type="scientific">freshwater metagenome</name>
    <dbReference type="NCBI Taxonomy" id="449393"/>
    <lineage>
        <taxon>unclassified sequences</taxon>
        <taxon>metagenomes</taxon>
        <taxon>ecological metagenomes</taxon>
    </lineage>
</organism>
<dbReference type="InterPro" id="IPR004155">
    <property type="entry name" value="PBS_lyase_HEAT"/>
</dbReference>
<sequence length="195" mass="21230">MQAHEVLLASHEGNSELLCAAFTHANDHIRSLALHGLLKNNVLTDEHIRRAEVDPSRLVRHRLAQLGAVEPRINLSILLHDVDFAVAETAAWSLGERVDVTPEEFALLLEGGADHDHAIVRESCIAALGAIGDPRAVPVILQGCADKPAVRRRAILALAPFDGPEVTAALEKALLDRDWQVRQAAEDLLAIEKEL</sequence>
<dbReference type="InterPro" id="IPR016024">
    <property type="entry name" value="ARM-type_fold"/>
</dbReference>
<gene>
    <name evidence="1" type="ORF">UFOPK4098_00361</name>
    <name evidence="2" type="ORF">UFOPK4347_00601</name>
</gene>